<dbReference type="EMBL" id="CAFBLP010000042">
    <property type="protein sequence ID" value="CAB4882935.1"/>
    <property type="molecule type" value="Genomic_DNA"/>
</dbReference>
<protein>
    <submittedName>
        <fullName evidence="2">Unannotated protein</fullName>
    </submittedName>
</protein>
<dbReference type="PANTHER" id="PTHR48090">
    <property type="entry name" value="UNDECAPRENYL-PHOSPHATE 4-DEOXY-4-FORMAMIDO-L-ARABINOSE TRANSFERASE-RELATED"/>
    <property type="match status" value="1"/>
</dbReference>
<dbReference type="CDD" id="cd04179">
    <property type="entry name" value="DPM_DPG-synthase_like"/>
    <property type="match status" value="1"/>
</dbReference>
<evidence type="ECO:0000313" key="2">
    <source>
        <dbReference type="EMBL" id="CAB4882935.1"/>
    </source>
</evidence>
<dbReference type="InterPro" id="IPR029044">
    <property type="entry name" value="Nucleotide-diphossugar_trans"/>
</dbReference>
<dbReference type="AlphaFoldDB" id="A0A6J7ENX2"/>
<accession>A0A6J7ENX2</accession>
<feature type="domain" description="Glycosyltransferase 2-like" evidence="1">
    <location>
        <begin position="6"/>
        <end position="162"/>
    </location>
</feature>
<reference evidence="2" key="1">
    <citation type="submission" date="2020-05" db="EMBL/GenBank/DDBJ databases">
        <authorList>
            <person name="Chiriac C."/>
            <person name="Salcher M."/>
            <person name="Ghai R."/>
            <person name="Kavagutti S V."/>
        </authorList>
    </citation>
    <scope>NUCLEOTIDE SEQUENCE</scope>
</reference>
<organism evidence="2">
    <name type="scientific">freshwater metagenome</name>
    <dbReference type="NCBI Taxonomy" id="449393"/>
    <lineage>
        <taxon>unclassified sequences</taxon>
        <taxon>metagenomes</taxon>
        <taxon>ecological metagenomes</taxon>
    </lineage>
</organism>
<proteinExistence type="predicted"/>
<name>A0A6J7ENX2_9ZZZZ</name>
<dbReference type="InterPro" id="IPR050256">
    <property type="entry name" value="Glycosyltransferase_2"/>
</dbReference>
<evidence type="ECO:0000259" key="1">
    <source>
        <dbReference type="Pfam" id="PF00535"/>
    </source>
</evidence>
<dbReference type="InterPro" id="IPR001173">
    <property type="entry name" value="Glyco_trans_2-like"/>
</dbReference>
<sequence length="252" mass="26960">MKTTLVVIPAFREEASVGDIVRRVRAAGFACVVVDDGSPDHTAARAREAGAIVLQLPVNLGIGAALRCGFRYALAHGYTGVVQCDADGQHAPEEIPRLVAEAEARGSHLLIASRFVDGSGEYDLHRARRFAMSLLSRLAHRRGGVKVHDTSSGFRVINEPLLSEFARDYPAHYLGDTFEVLVASGKAGYRVDEVPADFMQRSTGEPSSGTLSSVFKIVRVGVSAMVGIGPTFTPIDLAGDRVDDRPADRSTA</sequence>
<gene>
    <name evidence="2" type="ORF">UFOPK3376_01732</name>
</gene>
<dbReference type="Gene3D" id="3.90.550.10">
    <property type="entry name" value="Spore Coat Polysaccharide Biosynthesis Protein SpsA, Chain A"/>
    <property type="match status" value="1"/>
</dbReference>
<dbReference type="Pfam" id="PF00535">
    <property type="entry name" value="Glycos_transf_2"/>
    <property type="match status" value="1"/>
</dbReference>
<dbReference type="SUPFAM" id="SSF53448">
    <property type="entry name" value="Nucleotide-diphospho-sugar transferases"/>
    <property type="match status" value="1"/>
</dbReference>